<keyword evidence="4" id="KW-1185">Reference proteome</keyword>
<feature type="compositionally biased region" description="Basic residues" evidence="1">
    <location>
        <begin position="53"/>
        <end position="63"/>
    </location>
</feature>
<dbReference type="EMBL" id="RBAN01000001">
    <property type="protein sequence ID" value="RKN57350.1"/>
    <property type="molecule type" value="Genomic_DNA"/>
</dbReference>
<evidence type="ECO:0000256" key="2">
    <source>
        <dbReference type="SAM" id="Phobius"/>
    </source>
</evidence>
<gene>
    <name evidence="3" type="ORF">D7193_01265</name>
</gene>
<organism evidence="3 4">
    <name type="scientific">Micromonospora costi</name>
    <dbReference type="NCBI Taxonomy" id="1530042"/>
    <lineage>
        <taxon>Bacteria</taxon>
        <taxon>Bacillati</taxon>
        <taxon>Actinomycetota</taxon>
        <taxon>Actinomycetes</taxon>
        <taxon>Micromonosporales</taxon>
        <taxon>Micromonosporaceae</taxon>
        <taxon>Micromonospora</taxon>
    </lineage>
</organism>
<dbReference type="AlphaFoldDB" id="A0A3B0AA34"/>
<keyword evidence="2" id="KW-1133">Transmembrane helix</keyword>
<dbReference type="RefSeq" id="WP_120777541.1">
    <property type="nucleotide sequence ID" value="NZ_JBHLUP010000009.1"/>
</dbReference>
<reference evidence="3 4" key="1">
    <citation type="journal article" date="2015" name="Int. J. Syst. Evol. Microbiol.">
        <title>Micromonospora costi sp. nov., isolated from a leaf of Costus speciosus.</title>
        <authorList>
            <person name="Thawai C."/>
        </authorList>
    </citation>
    <scope>NUCLEOTIDE SEQUENCE [LARGE SCALE GENOMIC DNA]</scope>
    <source>
        <strain evidence="3 4">CS1-12</strain>
    </source>
</reference>
<feature type="region of interest" description="Disordered" evidence="1">
    <location>
        <begin position="26"/>
        <end position="87"/>
    </location>
</feature>
<feature type="compositionally biased region" description="Low complexity" evidence="1">
    <location>
        <begin position="70"/>
        <end position="81"/>
    </location>
</feature>
<sequence length="87" mass="9100">MDAYLGFAGGAVAVALVVLAVALSRRRRRRPEPSGRDAALRVARQAIRQSRRDQRRRGHKGIRGRGYGGDDSVAGGAASGSESGGTP</sequence>
<accession>A0A3B0AA34</accession>
<comment type="caution">
    <text evidence="3">The sequence shown here is derived from an EMBL/GenBank/DDBJ whole genome shotgun (WGS) entry which is preliminary data.</text>
</comment>
<evidence type="ECO:0000256" key="1">
    <source>
        <dbReference type="SAM" id="MobiDB-lite"/>
    </source>
</evidence>
<evidence type="ECO:0000313" key="4">
    <source>
        <dbReference type="Proteomes" id="UP000279968"/>
    </source>
</evidence>
<keyword evidence="2" id="KW-0472">Membrane</keyword>
<proteinExistence type="predicted"/>
<feature type="transmembrane region" description="Helical" evidence="2">
    <location>
        <begin position="6"/>
        <end position="24"/>
    </location>
</feature>
<keyword evidence="2" id="KW-0812">Transmembrane</keyword>
<evidence type="ECO:0000313" key="3">
    <source>
        <dbReference type="EMBL" id="RKN57350.1"/>
    </source>
</evidence>
<protein>
    <submittedName>
        <fullName evidence="3">Uncharacterized protein</fullName>
    </submittedName>
</protein>
<name>A0A3B0AA34_9ACTN</name>
<dbReference type="Proteomes" id="UP000279968">
    <property type="component" value="Unassembled WGS sequence"/>
</dbReference>